<reference evidence="9 10" key="2">
    <citation type="submission" date="2020-01" db="EMBL/GenBank/DDBJ databases">
        <title>Clostridiaceae sp. nov. isolated from the gut of human by culturomics.</title>
        <authorList>
            <person name="Chang Y."/>
        </authorList>
    </citation>
    <scope>NUCLEOTIDE SEQUENCE [LARGE SCALE GENOMIC DNA]</scope>
    <source>
        <strain evidence="9 10">DONG20-135</strain>
    </source>
</reference>
<dbReference type="GO" id="GO:0016301">
    <property type="term" value="F:kinase activity"/>
    <property type="evidence" value="ECO:0007669"/>
    <property type="project" value="UniProtKB-KW"/>
</dbReference>
<dbReference type="GO" id="GO:0016020">
    <property type="term" value="C:membrane"/>
    <property type="evidence" value="ECO:0007669"/>
    <property type="project" value="InterPro"/>
</dbReference>
<evidence type="ECO:0000256" key="3">
    <source>
        <dbReference type="ARBA" id="ARBA00022490"/>
    </source>
</evidence>
<keyword evidence="4" id="KW-0762">Sugar transport</keyword>
<evidence type="ECO:0000256" key="7">
    <source>
        <dbReference type="ARBA" id="ARBA00022777"/>
    </source>
</evidence>
<evidence type="ECO:0000259" key="8">
    <source>
        <dbReference type="PROSITE" id="PS51096"/>
    </source>
</evidence>
<dbReference type="PANTHER" id="PTHR33799:SF1">
    <property type="entry name" value="PTS SYSTEM MANNOSE-SPECIFIC EIIAB COMPONENT-RELATED"/>
    <property type="match status" value="1"/>
</dbReference>
<reference evidence="9 10" key="1">
    <citation type="submission" date="2019-12" db="EMBL/GenBank/DDBJ databases">
        <authorList>
            <person name="Yang R."/>
        </authorList>
    </citation>
    <scope>NUCLEOTIDE SEQUENCE [LARGE SCALE GENOMIC DNA]</scope>
    <source>
        <strain evidence="9 10">DONG20-135</strain>
    </source>
</reference>
<dbReference type="PROSITE" id="PS51096">
    <property type="entry name" value="PTS_EIIA_TYPE_4"/>
    <property type="match status" value="1"/>
</dbReference>
<evidence type="ECO:0000256" key="4">
    <source>
        <dbReference type="ARBA" id="ARBA00022597"/>
    </source>
</evidence>
<gene>
    <name evidence="9" type="ORF">GSF08_02480</name>
</gene>
<keyword evidence="3" id="KW-0963">Cytoplasm</keyword>
<evidence type="ECO:0000256" key="6">
    <source>
        <dbReference type="ARBA" id="ARBA00022683"/>
    </source>
</evidence>
<dbReference type="Pfam" id="PF03610">
    <property type="entry name" value="EIIA-man"/>
    <property type="match status" value="1"/>
</dbReference>
<evidence type="ECO:0000313" key="10">
    <source>
        <dbReference type="Proteomes" id="UP000434036"/>
    </source>
</evidence>
<accession>A0A6N8U7X8</accession>
<dbReference type="CDD" id="cd00006">
    <property type="entry name" value="PTS_IIA_man"/>
    <property type="match status" value="1"/>
</dbReference>
<evidence type="ECO:0000313" key="9">
    <source>
        <dbReference type="EMBL" id="MXQ72813.1"/>
    </source>
</evidence>
<dbReference type="InterPro" id="IPR033887">
    <property type="entry name" value="PTS_IIA_man"/>
</dbReference>
<sequence>MIGLIVTGHGNFGTGLTSSLNLIAGEQQNYYAVDFTSDYSVEDLERDLNKALDALSDCDGILILSDLVGGSPFKSSVILSTQRQNVEVIGGTNLAMLVEVAMARNFNDDLQGLTAMAVNTGKDAVVHYVFQPVEEQTCEDGI</sequence>
<keyword evidence="5" id="KW-0808">Transferase</keyword>
<feature type="domain" description="PTS EIIA type-4" evidence="8">
    <location>
        <begin position="1"/>
        <end position="125"/>
    </location>
</feature>
<proteinExistence type="predicted"/>
<dbReference type="GO" id="GO:0009401">
    <property type="term" value="P:phosphoenolpyruvate-dependent sugar phosphotransferase system"/>
    <property type="evidence" value="ECO:0007669"/>
    <property type="project" value="UniProtKB-KW"/>
</dbReference>
<evidence type="ECO:0000256" key="1">
    <source>
        <dbReference type="ARBA" id="ARBA00004496"/>
    </source>
</evidence>
<name>A0A6N8U7X8_9FIRM</name>
<keyword evidence="10" id="KW-1185">Reference proteome</keyword>
<evidence type="ECO:0000256" key="5">
    <source>
        <dbReference type="ARBA" id="ARBA00022679"/>
    </source>
</evidence>
<dbReference type="NCBIfam" id="NF040761">
    <property type="entry name" value="AgaF"/>
    <property type="match status" value="1"/>
</dbReference>
<keyword evidence="2" id="KW-0813">Transport</keyword>
<comment type="subcellular location">
    <subcellularLocation>
        <location evidence="1">Cytoplasm</location>
    </subcellularLocation>
</comment>
<comment type="caution">
    <text evidence="9">The sequence shown here is derived from an EMBL/GenBank/DDBJ whole genome shotgun (WGS) entry which is preliminary data.</text>
</comment>
<evidence type="ECO:0000256" key="2">
    <source>
        <dbReference type="ARBA" id="ARBA00022448"/>
    </source>
</evidence>
<dbReference type="InterPro" id="IPR036662">
    <property type="entry name" value="PTS_EIIA_man-typ_sf"/>
</dbReference>
<dbReference type="Proteomes" id="UP000434036">
    <property type="component" value="Unassembled WGS sequence"/>
</dbReference>
<dbReference type="EMBL" id="WUUQ01000001">
    <property type="protein sequence ID" value="MXQ72813.1"/>
    <property type="molecule type" value="Genomic_DNA"/>
</dbReference>
<dbReference type="GO" id="GO:0005737">
    <property type="term" value="C:cytoplasm"/>
    <property type="evidence" value="ECO:0007669"/>
    <property type="project" value="UniProtKB-SubCell"/>
</dbReference>
<keyword evidence="7" id="KW-0418">Kinase</keyword>
<dbReference type="RefSeq" id="WP_160624293.1">
    <property type="nucleotide sequence ID" value="NZ_WUUQ01000001.1"/>
</dbReference>
<protein>
    <submittedName>
        <fullName evidence="9">PTS fructose transporter subunit IIA</fullName>
    </submittedName>
</protein>
<dbReference type="AlphaFoldDB" id="A0A6N8U7X8"/>
<dbReference type="PANTHER" id="PTHR33799">
    <property type="entry name" value="PTS PERMEASE-RELATED-RELATED"/>
    <property type="match status" value="1"/>
</dbReference>
<dbReference type="SUPFAM" id="SSF53062">
    <property type="entry name" value="PTS system fructose IIA component-like"/>
    <property type="match status" value="1"/>
</dbReference>
<dbReference type="InterPro" id="IPR051471">
    <property type="entry name" value="Bacterial_PTS_sugar_comp"/>
</dbReference>
<organism evidence="9 10">
    <name type="scientific">Copranaerobaculum intestinale</name>
    <dbReference type="NCBI Taxonomy" id="2692629"/>
    <lineage>
        <taxon>Bacteria</taxon>
        <taxon>Bacillati</taxon>
        <taxon>Bacillota</taxon>
        <taxon>Erysipelotrichia</taxon>
        <taxon>Erysipelotrichales</taxon>
        <taxon>Erysipelotrichaceae</taxon>
        <taxon>Copranaerobaculum</taxon>
    </lineage>
</organism>
<dbReference type="InterPro" id="IPR004701">
    <property type="entry name" value="PTS_EIIA_man-typ"/>
</dbReference>
<keyword evidence="6" id="KW-0598">Phosphotransferase system</keyword>
<dbReference type="Gene3D" id="3.40.50.510">
    <property type="entry name" value="Phosphotransferase system, mannose-type IIA component"/>
    <property type="match status" value="1"/>
</dbReference>